<evidence type="ECO:0008006" key="15">
    <source>
        <dbReference type="Google" id="ProtNLM"/>
    </source>
</evidence>
<keyword evidence="10" id="KW-0408">Iron</keyword>
<name>A0A0C9XTD7_9AGAR</name>
<evidence type="ECO:0000313" key="14">
    <source>
        <dbReference type="Proteomes" id="UP000054477"/>
    </source>
</evidence>
<evidence type="ECO:0000256" key="9">
    <source>
        <dbReference type="ARBA" id="ARBA00023002"/>
    </source>
</evidence>
<evidence type="ECO:0000256" key="3">
    <source>
        <dbReference type="ARBA" id="ARBA00004721"/>
    </source>
</evidence>
<keyword evidence="5" id="KW-0349">Heme</keyword>
<evidence type="ECO:0000256" key="5">
    <source>
        <dbReference type="ARBA" id="ARBA00022617"/>
    </source>
</evidence>
<dbReference type="EMBL" id="KN838652">
    <property type="protein sequence ID" value="KIJ99192.1"/>
    <property type="molecule type" value="Genomic_DNA"/>
</dbReference>
<protein>
    <recommendedName>
        <fullName evidence="15">Cytochrome P450</fullName>
    </recommendedName>
</protein>
<dbReference type="STRING" id="1095629.A0A0C9XTD7"/>
<keyword evidence="9" id="KW-0560">Oxidoreductase</keyword>
<dbReference type="AlphaFoldDB" id="A0A0C9XTD7"/>
<dbReference type="GO" id="GO:0016705">
    <property type="term" value="F:oxidoreductase activity, acting on paired donors, with incorporation or reduction of molecular oxygen"/>
    <property type="evidence" value="ECO:0007669"/>
    <property type="project" value="InterPro"/>
</dbReference>
<comment type="pathway">
    <text evidence="3">Secondary metabolite biosynthesis; terpenoid biosynthesis.</text>
</comment>
<keyword evidence="11" id="KW-0503">Monooxygenase</keyword>
<evidence type="ECO:0000256" key="12">
    <source>
        <dbReference type="ARBA" id="ARBA00023136"/>
    </source>
</evidence>
<dbReference type="OrthoDB" id="1470350at2759"/>
<dbReference type="GO" id="GO:0016020">
    <property type="term" value="C:membrane"/>
    <property type="evidence" value="ECO:0007669"/>
    <property type="project" value="UniProtKB-SubCell"/>
</dbReference>
<dbReference type="PANTHER" id="PTHR24305">
    <property type="entry name" value="CYTOCHROME P450"/>
    <property type="match status" value="1"/>
</dbReference>
<sequence length="139" mass="15330">MRVADQDSLDGSELVGQVSPLVLVAVDTTSNALVRTLFILAQHQNIQEKLRLGITEARIKRGDPAYEELASLRYLDAVWGETLRLHPPFFYLIRTTSADTMMPLSSPIKGFNGQETSEVLIPKNTTITISALESSCNPD</sequence>
<evidence type="ECO:0000256" key="7">
    <source>
        <dbReference type="ARBA" id="ARBA00022723"/>
    </source>
</evidence>
<dbReference type="Gene3D" id="1.10.630.10">
    <property type="entry name" value="Cytochrome P450"/>
    <property type="match status" value="1"/>
</dbReference>
<keyword evidence="14" id="KW-1185">Reference proteome</keyword>
<proteinExistence type="inferred from homology"/>
<comment type="subcellular location">
    <subcellularLocation>
        <location evidence="2">Membrane</location>
    </subcellularLocation>
</comment>
<dbReference type="GO" id="GO:0005506">
    <property type="term" value="F:iron ion binding"/>
    <property type="evidence" value="ECO:0007669"/>
    <property type="project" value="InterPro"/>
</dbReference>
<evidence type="ECO:0000256" key="1">
    <source>
        <dbReference type="ARBA" id="ARBA00001971"/>
    </source>
</evidence>
<reference evidence="13 14" key="1">
    <citation type="submission" date="2014-04" db="EMBL/GenBank/DDBJ databases">
        <authorList>
            <consortium name="DOE Joint Genome Institute"/>
            <person name="Kuo A."/>
            <person name="Kohler A."/>
            <person name="Nagy L.G."/>
            <person name="Floudas D."/>
            <person name="Copeland A."/>
            <person name="Barry K.W."/>
            <person name="Cichocki N."/>
            <person name="Veneault-Fourrey C."/>
            <person name="LaButti K."/>
            <person name="Lindquist E.A."/>
            <person name="Lipzen A."/>
            <person name="Lundell T."/>
            <person name="Morin E."/>
            <person name="Murat C."/>
            <person name="Sun H."/>
            <person name="Tunlid A."/>
            <person name="Henrissat B."/>
            <person name="Grigoriev I.V."/>
            <person name="Hibbett D.S."/>
            <person name="Martin F."/>
            <person name="Nordberg H.P."/>
            <person name="Cantor M.N."/>
            <person name="Hua S.X."/>
        </authorList>
    </citation>
    <scope>NUCLEOTIDE SEQUENCE [LARGE SCALE GENOMIC DNA]</scope>
    <source>
        <strain evidence="13 14">LaAM-08-1</strain>
    </source>
</reference>
<organism evidence="13 14">
    <name type="scientific">Laccaria amethystina LaAM-08-1</name>
    <dbReference type="NCBI Taxonomy" id="1095629"/>
    <lineage>
        <taxon>Eukaryota</taxon>
        <taxon>Fungi</taxon>
        <taxon>Dikarya</taxon>
        <taxon>Basidiomycota</taxon>
        <taxon>Agaricomycotina</taxon>
        <taxon>Agaricomycetes</taxon>
        <taxon>Agaricomycetidae</taxon>
        <taxon>Agaricales</taxon>
        <taxon>Agaricineae</taxon>
        <taxon>Hydnangiaceae</taxon>
        <taxon>Laccaria</taxon>
    </lineage>
</organism>
<dbReference type="InterPro" id="IPR036396">
    <property type="entry name" value="Cyt_P450_sf"/>
</dbReference>
<reference evidence="14" key="2">
    <citation type="submission" date="2015-01" db="EMBL/GenBank/DDBJ databases">
        <title>Evolutionary Origins and Diversification of the Mycorrhizal Mutualists.</title>
        <authorList>
            <consortium name="DOE Joint Genome Institute"/>
            <consortium name="Mycorrhizal Genomics Consortium"/>
            <person name="Kohler A."/>
            <person name="Kuo A."/>
            <person name="Nagy L.G."/>
            <person name="Floudas D."/>
            <person name="Copeland A."/>
            <person name="Barry K.W."/>
            <person name="Cichocki N."/>
            <person name="Veneault-Fourrey C."/>
            <person name="LaButti K."/>
            <person name="Lindquist E.A."/>
            <person name="Lipzen A."/>
            <person name="Lundell T."/>
            <person name="Morin E."/>
            <person name="Murat C."/>
            <person name="Riley R."/>
            <person name="Ohm R."/>
            <person name="Sun H."/>
            <person name="Tunlid A."/>
            <person name="Henrissat B."/>
            <person name="Grigoriev I.V."/>
            <person name="Hibbett D.S."/>
            <person name="Martin F."/>
        </authorList>
    </citation>
    <scope>NUCLEOTIDE SEQUENCE [LARGE SCALE GENOMIC DNA]</scope>
    <source>
        <strain evidence="14">LaAM-08-1</strain>
    </source>
</reference>
<dbReference type="InterPro" id="IPR050121">
    <property type="entry name" value="Cytochrome_P450_monoxygenase"/>
</dbReference>
<gene>
    <name evidence="13" type="ORF">K443DRAFT_8618</name>
</gene>
<evidence type="ECO:0000256" key="2">
    <source>
        <dbReference type="ARBA" id="ARBA00004370"/>
    </source>
</evidence>
<evidence type="ECO:0000256" key="8">
    <source>
        <dbReference type="ARBA" id="ARBA00022989"/>
    </source>
</evidence>
<keyword evidence="6" id="KW-0812">Transmembrane</keyword>
<dbReference type="HOGENOM" id="CLU_1845409_0_0_1"/>
<comment type="similarity">
    <text evidence="4">Belongs to the cytochrome P450 family.</text>
</comment>
<dbReference type="PANTHER" id="PTHR24305:SF166">
    <property type="entry name" value="CYTOCHROME P450 12A4, MITOCHONDRIAL-RELATED"/>
    <property type="match status" value="1"/>
</dbReference>
<keyword evidence="7" id="KW-0479">Metal-binding</keyword>
<dbReference type="GO" id="GO:0004497">
    <property type="term" value="F:monooxygenase activity"/>
    <property type="evidence" value="ECO:0007669"/>
    <property type="project" value="UniProtKB-KW"/>
</dbReference>
<evidence type="ECO:0000313" key="13">
    <source>
        <dbReference type="EMBL" id="KIJ99192.1"/>
    </source>
</evidence>
<evidence type="ECO:0000256" key="10">
    <source>
        <dbReference type="ARBA" id="ARBA00023004"/>
    </source>
</evidence>
<evidence type="ECO:0000256" key="4">
    <source>
        <dbReference type="ARBA" id="ARBA00010617"/>
    </source>
</evidence>
<dbReference type="GO" id="GO:0020037">
    <property type="term" value="F:heme binding"/>
    <property type="evidence" value="ECO:0007669"/>
    <property type="project" value="InterPro"/>
</dbReference>
<evidence type="ECO:0000256" key="6">
    <source>
        <dbReference type="ARBA" id="ARBA00022692"/>
    </source>
</evidence>
<comment type="cofactor">
    <cofactor evidence="1">
        <name>heme</name>
        <dbReference type="ChEBI" id="CHEBI:30413"/>
    </cofactor>
</comment>
<dbReference type="Pfam" id="PF00067">
    <property type="entry name" value="p450"/>
    <property type="match status" value="1"/>
</dbReference>
<accession>A0A0C9XTD7</accession>
<dbReference type="InterPro" id="IPR001128">
    <property type="entry name" value="Cyt_P450"/>
</dbReference>
<dbReference type="Proteomes" id="UP000054477">
    <property type="component" value="Unassembled WGS sequence"/>
</dbReference>
<keyword evidence="8" id="KW-1133">Transmembrane helix</keyword>
<keyword evidence="12" id="KW-0472">Membrane</keyword>
<dbReference type="SUPFAM" id="SSF48264">
    <property type="entry name" value="Cytochrome P450"/>
    <property type="match status" value="1"/>
</dbReference>
<evidence type="ECO:0000256" key="11">
    <source>
        <dbReference type="ARBA" id="ARBA00023033"/>
    </source>
</evidence>